<feature type="compositionally biased region" description="Polar residues" evidence="4">
    <location>
        <begin position="127"/>
        <end position="137"/>
    </location>
</feature>
<dbReference type="Pfam" id="PF01170">
    <property type="entry name" value="UPF0020"/>
    <property type="match status" value="1"/>
</dbReference>
<dbReference type="InterPro" id="IPR004114">
    <property type="entry name" value="THUMP_dom"/>
</dbReference>
<dbReference type="InterPro" id="IPR002052">
    <property type="entry name" value="DNA_methylase_N6_adenine_CS"/>
</dbReference>
<evidence type="ECO:0000313" key="7">
    <source>
        <dbReference type="Proteomes" id="UP000244571"/>
    </source>
</evidence>
<reference evidence="6 7" key="1">
    <citation type="submission" date="2018-04" db="EMBL/GenBank/DDBJ databases">
        <title>Bordetella sp. HZ20 isolated from seawater.</title>
        <authorList>
            <person name="Sun C."/>
        </authorList>
    </citation>
    <scope>NUCLEOTIDE SEQUENCE [LARGE SCALE GENOMIC DNA]</scope>
    <source>
        <strain evidence="6 7">HZ20</strain>
    </source>
</reference>
<dbReference type="InterPro" id="IPR000241">
    <property type="entry name" value="RlmKL-like_Mtase"/>
</dbReference>
<dbReference type="SUPFAM" id="SSF53335">
    <property type="entry name" value="S-adenosyl-L-methionine-dependent methyltransferases"/>
    <property type="match status" value="1"/>
</dbReference>
<feature type="domain" description="THUMP" evidence="5">
    <location>
        <begin position="198"/>
        <end position="309"/>
    </location>
</feature>
<dbReference type="AlphaFoldDB" id="A0A2R4XIY0"/>
<feature type="compositionally biased region" description="Basic and acidic residues" evidence="4">
    <location>
        <begin position="106"/>
        <end position="126"/>
    </location>
</feature>
<dbReference type="Gene3D" id="3.40.50.150">
    <property type="entry name" value="Vaccinia Virus protein VP39"/>
    <property type="match status" value="1"/>
</dbReference>
<dbReference type="Pfam" id="PF22020">
    <property type="entry name" value="RlmL_1st"/>
    <property type="match status" value="1"/>
</dbReference>
<dbReference type="PANTHER" id="PTHR47313">
    <property type="entry name" value="RIBOSOMAL RNA LARGE SUBUNIT METHYLTRANSFERASE K/L"/>
    <property type="match status" value="1"/>
</dbReference>
<dbReference type="EMBL" id="CP028901">
    <property type="protein sequence ID" value="AWB33745.1"/>
    <property type="molecule type" value="Genomic_DNA"/>
</dbReference>
<dbReference type="InterPro" id="IPR029063">
    <property type="entry name" value="SAM-dependent_MTases_sf"/>
</dbReference>
<dbReference type="GO" id="GO:0008990">
    <property type="term" value="F:rRNA (guanine-N2-)-methyltransferase activity"/>
    <property type="evidence" value="ECO:0007669"/>
    <property type="project" value="TreeGrafter"/>
</dbReference>
<dbReference type="Gene3D" id="3.30.2130.30">
    <property type="match status" value="1"/>
</dbReference>
<accession>A0A2R4XIY0</accession>
<evidence type="ECO:0000313" key="6">
    <source>
        <dbReference type="EMBL" id="AWB33745.1"/>
    </source>
</evidence>
<organism evidence="6 7">
    <name type="scientific">Orrella marina</name>
    <dbReference type="NCBI Taxonomy" id="2163011"/>
    <lineage>
        <taxon>Bacteria</taxon>
        <taxon>Pseudomonadati</taxon>
        <taxon>Pseudomonadota</taxon>
        <taxon>Betaproteobacteria</taxon>
        <taxon>Burkholderiales</taxon>
        <taxon>Alcaligenaceae</taxon>
        <taxon>Orrella</taxon>
    </lineage>
</organism>
<feature type="compositionally biased region" description="Basic and acidic residues" evidence="4">
    <location>
        <begin position="48"/>
        <end position="69"/>
    </location>
</feature>
<dbReference type="Proteomes" id="UP000244571">
    <property type="component" value="Chromosome"/>
</dbReference>
<keyword evidence="1 6" id="KW-0489">Methyltransferase</keyword>
<evidence type="ECO:0000256" key="1">
    <source>
        <dbReference type="ARBA" id="ARBA00022603"/>
    </source>
</evidence>
<evidence type="ECO:0000256" key="4">
    <source>
        <dbReference type="SAM" id="MobiDB-lite"/>
    </source>
</evidence>
<proteinExistence type="predicted"/>
<sequence length="532" mass="59179">MSDSDQKPPSSTKTLTIKRSGGNESTRDPGLSAKRNATGARAHRLARLKVEKQKTERHEQPAEPSEQRRPPRSPGAVRPAGRDAGPARQKSSAPRNRPDNNNAPRTRPEHLRHGRPSDERRPDRSVHTGNTHTNEPQAVSRRQARAQPDRNPYEGLHRAFASCPRGLEEVLAAELNSIGLKAVRAGRAGVHFEGEWISIQKANLYSRLATRILVEVAQRPVNQESDIADLARATRWESWFGPDHTLRVDTSAINSPMKSLQFCNLLVKDGICDRLRDIEGARPSIDTVRPDARVHLFLSDTTATLYLDTSGESLFKRGWRFDKGQAPIRENLAAGLLALTGWKPGTPLLDPFCGSATILIEAAWMALDIAPGINRPFAFERLRHHDALQWQSLRREASDRILTETTAPIIGFEISSETLEMARRNLTRARVPANVVNLLHADACQEECPVAPGLILTNPPYGIRLEAEKDLMTLWASHLKQAYAGWQVGVISADLELPSAMRLKPRRRVPVFNGALDCRLFLFDLVSGGYQK</sequence>
<dbReference type="RefSeq" id="WP_108621174.1">
    <property type="nucleotide sequence ID" value="NZ_CP028901.1"/>
</dbReference>
<dbReference type="CDD" id="cd11715">
    <property type="entry name" value="THUMP_AdoMetMT"/>
    <property type="match status" value="1"/>
</dbReference>
<dbReference type="InterPro" id="IPR054170">
    <property type="entry name" value="RlmL_1st"/>
</dbReference>
<evidence type="ECO:0000259" key="5">
    <source>
        <dbReference type="PROSITE" id="PS51165"/>
    </source>
</evidence>
<evidence type="ECO:0000256" key="3">
    <source>
        <dbReference type="PROSITE-ProRule" id="PRU00529"/>
    </source>
</evidence>
<evidence type="ECO:0000256" key="2">
    <source>
        <dbReference type="ARBA" id="ARBA00022679"/>
    </source>
</evidence>
<feature type="region of interest" description="Disordered" evidence="4">
    <location>
        <begin position="1"/>
        <end position="153"/>
    </location>
</feature>
<dbReference type="PANTHER" id="PTHR47313:SF1">
    <property type="entry name" value="RIBOSOMAL RNA LARGE SUBUNIT METHYLTRANSFERASE K_L"/>
    <property type="match status" value="1"/>
</dbReference>
<name>A0A2R4XIY0_9BURK</name>
<protein>
    <submittedName>
        <fullName evidence="6">RNA methyltransferase</fullName>
    </submittedName>
</protein>
<gene>
    <name evidence="6" type="ORF">DBV39_08550</name>
</gene>
<keyword evidence="3" id="KW-0694">RNA-binding</keyword>
<dbReference type="OrthoDB" id="9809404at2"/>
<dbReference type="SMART" id="SM00981">
    <property type="entry name" value="THUMP"/>
    <property type="match status" value="1"/>
</dbReference>
<dbReference type="PROSITE" id="PS00092">
    <property type="entry name" value="N6_MTASE"/>
    <property type="match status" value="1"/>
</dbReference>
<dbReference type="PROSITE" id="PS51165">
    <property type="entry name" value="THUMP"/>
    <property type="match status" value="1"/>
</dbReference>
<keyword evidence="2 6" id="KW-0808">Transferase</keyword>
<keyword evidence="7" id="KW-1185">Reference proteome</keyword>
<dbReference type="Pfam" id="PF02926">
    <property type="entry name" value="THUMP"/>
    <property type="match status" value="1"/>
</dbReference>
<dbReference type="GO" id="GO:0003723">
    <property type="term" value="F:RNA binding"/>
    <property type="evidence" value="ECO:0007669"/>
    <property type="project" value="UniProtKB-UniRule"/>
</dbReference>
<dbReference type="GO" id="GO:0070043">
    <property type="term" value="F:rRNA (guanine-N7-)-methyltransferase activity"/>
    <property type="evidence" value="ECO:0007669"/>
    <property type="project" value="TreeGrafter"/>
</dbReference>
<feature type="compositionally biased region" description="Polar residues" evidence="4">
    <location>
        <begin position="7"/>
        <end position="17"/>
    </location>
</feature>
<dbReference type="KEGG" id="boz:DBV39_08550"/>